<dbReference type="EC" id="3.5.1.4" evidence="3"/>
<organism evidence="3 4">
    <name type="scientific">Methylobacterium dankookense</name>
    <dbReference type="NCBI Taxonomy" id="560405"/>
    <lineage>
        <taxon>Bacteria</taxon>
        <taxon>Pseudomonadati</taxon>
        <taxon>Pseudomonadota</taxon>
        <taxon>Alphaproteobacteria</taxon>
        <taxon>Hyphomicrobiales</taxon>
        <taxon>Methylobacteriaceae</taxon>
        <taxon>Methylobacterium</taxon>
    </lineage>
</organism>
<feature type="domain" description="Amidase" evidence="1">
    <location>
        <begin position="11"/>
        <end position="105"/>
    </location>
</feature>
<dbReference type="InterPro" id="IPR036928">
    <property type="entry name" value="AS_sf"/>
</dbReference>
<protein>
    <submittedName>
        <fullName evidence="3">Amidase AmiA2</fullName>
        <ecNumber evidence="3">3.5.1.4</ecNumber>
    </submittedName>
</protein>
<name>A0A564G284_9HYPH</name>
<reference evidence="3 4" key="1">
    <citation type="submission" date="2019-06" db="EMBL/GenBank/DDBJ databases">
        <authorList>
            <person name="Rodrigo-Torres L."/>
            <person name="Arahal R. D."/>
            <person name="Lucena T."/>
        </authorList>
    </citation>
    <scope>NUCLEOTIDE SEQUENCE [LARGE SCALE GENOMIC DNA]</scope>
    <source>
        <strain evidence="3 4">SW08-7</strain>
    </source>
</reference>
<dbReference type="Gene3D" id="3.90.1300.10">
    <property type="entry name" value="Amidase signature (AS) domain"/>
    <property type="match status" value="1"/>
</dbReference>
<dbReference type="SUPFAM" id="SSF75304">
    <property type="entry name" value="Amidase signature (AS) enzymes"/>
    <property type="match status" value="1"/>
</dbReference>
<dbReference type="Pfam" id="PF01425">
    <property type="entry name" value="Amidase"/>
    <property type="match status" value="1"/>
</dbReference>
<evidence type="ECO:0000313" key="5">
    <source>
        <dbReference type="Proteomes" id="UP001055303"/>
    </source>
</evidence>
<dbReference type="AlphaFoldDB" id="A0A564G284"/>
<dbReference type="Proteomes" id="UP000401717">
    <property type="component" value="Unassembled WGS sequence"/>
</dbReference>
<dbReference type="GO" id="GO:0004040">
    <property type="term" value="F:amidase activity"/>
    <property type="evidence" value="ECO:0007669"/>
    <property type="project" value="UniProtKB-EC"/>
</dbReference>
<evidence type="ECO:0000313" key="2">
    <source>
        <dbReference type="EMBL" id="GJD54769.1"/>
    </source>
</evidence>
<keyword evidence="5" id="KW-1185">Reference proteome</keyword>
<evidence type="ECO:0000313" key="4">
    <source>
        <dbReference type="Proteomes" id="UP000401717"/>
    </source>
</evidence>
<dbReference type="RefSeq" id="WP_186383921.1">
    <property type="nucleotide sequence ID" value="NZ_BPQI01000014.1"/>
</dbReference>
<sequence length="128" mass="13742">MSAVEIWALMQEMVFVSRDLWRVFDGIDGPLTPMLSGAPRPLGSFPTDHGDIDLHVGRMLAFAPLALLANVAGFPTLTLPFGADRDGLPLPVQILAPIGGEGRLLALAAQLEAEGRWRHRHPVTGLAT</sequence>
<gene>
    <name evidence="3" type="primary">amiA2</name>
    <name evidence="2" type="ORF">IFDJLNFL_0648</name>
    <name evidence="3" type="ORF">MTDSW087_03960</name>
</gene>
<proteinExistence type="predicted"/>
<dbReference type="EMBL" id="CABFVH010000030">
    <property type="protein sequence ID" value="VUF14242.1"/>
    <property type="molecule type" value="Genomic_DNA"/>
</dbReference>
<reference evidence="2" key="3">
    <citation type="submission" date="2021-08" db="EMBL/GenBank/DDBJ databases">
        <authorList>
            <person name="Tani A."/>
            <person name="Ola A."/>
            <person name="Ogura Y."/>
            <person name="Katsura K."/>
            <person name="Hayashi T."/>
        </authorList>
    </citation>
    <scope>NUCLEOTIDE SEQUENCE</scope>
    <source>
        <strain evidence="2">DSM 22415</strain>
    </source>
</reference>
<evidence type="ECO:0000259" key="1">
    <source>
        <dbReference type="Pfam" id="PF01425"/>
    </source>
</evidence>
<dbReference type="EMBL" id="BPQI01000014">
    <property type="protein sequence ID" value="GJD54769.1"/>
    <property type="molecule type" value="Genomic_DNA"/>
</dbReference>
<dbReference type="Proteomes" id="UP001055303">
    <property type="component" value="Unassembled WGS sequence"/>
</dbReference>
<reference evidence="2" key="2">
    <citation type="journal article" date="2021" name="Front. Microbiol.">
        <title>Comprehensive Comparative Genomics and Phenotyping of Methylobacterium Species.</title>
        <authorList>
            <person name="Alessa O."/>
            <person name="Ogura Y."/>
            <person name="Fujitani Y."/>
            <person name="Takami H."/>
            <person name="Hayashi T."/>
            <person name="Sahin N."/>
            <person name="Tani A."/>
        </authorList>
    </citation>
    <scope>NUCLEOTIDE SEQUENCE</scope>
    <source>
        <strain evidence="2">DSM 22415</strain>
    </source>
</reference>
<keyword evidence="3" id="KW-0378">Hydrolase</keyword>
<accession>A0A564G284</accession>
<evidence type="ECO:0000313" key="3">
    <source>
        <dbReference type="EMBL" id="VUF14242.1"/>
    </source>
</evidence>
<dbReference type="InterPro" id="IPR023631">
    <property type="entry name" value="Amidase_dom"/>
</dbReference>